<dbReference type="SUPFAM" id="SSF47203">
    <property type="entry name" value="Acyl-CoA dehydrogenase C-terminal domain-like"/>
    <property type="match status" value="2"/>
</dbReference>
<comment type="caution">
    <text evidence="9">The sequence shown here is derived from an EMBL/GenBank/DDBJ whole genome shotgun (WGS) entry which is preliminary data.</text>
</comment>
<proteinExistence type="inferred from homology"/>
<organism evidence="9 10">
    <name type="scientific">Hydrogenophaga laconesensis</name>
    <dbReference type="NCBI Taxonomy" id="1805971"/>
    <lineage>
        <taxon>Bacteria</taxon>
        <taxon>Pseudomonadati</taxon>
        <taxon>Pseudomonadota</taxon>
        <taxon>Betaproteobacteria</taxon>
        <taxon>Burkholderiales</taxon>
        <taxon>Comamonadaceae</taxon>
        <taxon>Hydrogenophaga</taxon>
    </lineage>
</organism>
<evidence type="ECO:0000256" key="2">
    <source>
        <dbReference type="ARBA" id="ARBA00009347"/>
    </source>
</evidence>
<evidence type="ECO:0000259" key="7">
    <source>
        <dbReference type="Pfam" id="PF02770"/>
    </source>
</evidence>
<feature type="domain" description="Acyl-CoA dehydrogenase/oxidase C-terminal" evidence="6">
    <location>
        <begin position="215"/>
        <end position="358"/>
    </location>
</feature>
<dbReference type="Gene3D" id="2.40.110.10">
    <property type="entry name" value="Butyryl-CoA Dehydrogenase, subunit A, domain 2"/>
    <property type="match status" value="1"/>
</dbReference>
<protein>
    <submittedName>
        <fullName evidence="9">Alkylation response protein AidB-like acyl-CoA dehydrogenase</fullName>
    </submittedName>
</protein>
<evidence type="ECO:0000259" key="8">
    <source>
        <dbReference type="Pfam" id="PF02771"/>
    </source>
</evidence>
<dbReference type="EMBL" id="JAVDWE010000033">
    <property type="protein sequence ID" value="MDR7097570.1"/>
    <property type="molecule type" value="Genomic_DNA"/>
</dbReference>
<keyword evidence="5" id="KW-0560">Oxidoreductase</keyword>
<dbReference type="PANTHER" id="PTHR43292">
    <property type="entry name" value="ACYL-COA DEHYDROGENASE"/>
    <property type="match status" value="1"/>
</dbReference>
<evidence type="ECO:0000313" key="9">
    <source>
        <dbReference type="EMBL" id="MDR7097570.1"/>
    </source>
</evidence>
<evidence type="ECO:0000256" key="3">
    <source>
        <dbReference type="ARBA" id="ARBA00022630"/>
    </source>
</evidence>
<dbReference type="Proteomes" id="UP001265550">
    <property type="component" value="Unassembled WGS sequence"/>
</dbReference>
<dbReference type="Gene3D" id="1.10.540.10">
    <property type="entry name" value="Acyl-CoA dehydrogenase/oxidase, N-terminal domain"/>
    <property type="match status" value="2"/>
</dbReference>
<dbReference type="Gene3D" id="1.20.140.10">
    <property type="entry name" value="Butyryl-CoA Dehydrogenase, subunit A, domain 3"/>
    <property type="match status" value="2"/>
</dbReference>
<dbReference type="Pfam" id="PF02771">
    <property type="entry name" value="Acyl-CoA_dh_N"/>
    <property type="match status" value="1"/>
</dbReference>
<evidence type="ECO:0000256" key="5">
    <source>
        <dbReference type="ARBA" id="ARBA00023002"/>
    </source>
</evidence>
<comment type="cofactor">
    <cofactor evidence="1">
        <name>FAD</name>
        <dbReference type="ChEBI" id="CHEBI:57692"/>
    </cofactor>
</comment>
<keyword evidence="3" id="KW-0285">Flavoprotein</keyword>
<feature type="domain" description="Acyl-CoA dehydrogenase/oxidase N-terminal" evidence="8">
    <location>
        <begin position="375"/>
        <end position="483"/>
    </location>
</feature>
<reference evidence="9 10" key="1">
    <citation type="submission" date="2023-07" db="EMBL/GenBank/DDBJ databases">
        <title>Sorghum-associated microbial communities from plants grown in Nebraska, USA.</title>
        <authorList>
            <person name="Schachtman D."/>
        </authorList>
    </citation>
    <scope>NUCLEOTIDE SEQUENCE [LARGE SCALE GENOMIC DNA]</scope>
    <source>
        <strain evidence="9 10">BE240</strain>
    </source>
</reference>
<dbReference type="InterPro" id="IPR046373">
    <property type="entry name" value="Acyl-CoA_Oxase/DH_mid-dom_sf"/>
</dbReference>
<dbReference type="InterPro" id="IPR009075">
    <property type="entry name" value="AcylCo_DH/oxidase_C"/>
</dbReference>
<evidence type="ECO:0000259" key="6">
    <source>
        <dbReference type="Pfam" id="PF00441"/>
    </source>
</evidence>
<feature type="domain" description="Acyl-CoA oxidase/dehydrogenase middle" evidence="7">
    <location>
        <begin position="488"/>
        <end position="580"/>
    </location>
</feature>
<dbReference type="InterPro" id="IPR036250">
    <property type="entry name" value="AcylCo_DH-like_C"/>
</dbReference>
<dbReference type="InterPro" id="IPR006091">
    <property type="entry name" value="Acyl-CoA_Oxase/DH_mid-dom"/>
</dbReference>
<sequence length="754" mass="83337">MSSTSHVTPDQLPSDEERQMLRDSVRGFLLSHWSPETAVARNGDAGAQVSIWRGLADQGVTALGSEPMEGGLREMLVVQQELGRAACAAPMRDAFLLNTLLGVLKDDPVVNQLLANVANGSALVCLSFGRLDHDRHTGRLSVDGGLCTGTARFIEGASAATHFAVFADGGELCLVKADDPGVNTVLTPALGVPWLHAVTFSKAVAHVVPVASARVQELLSVSRLAYAARAWGAADRAFEMVVAYVKERRQFGQAVGRFQAIQHKLANCLMSLWGIQLSLDNAAEHFDRHIPEWTAFAAAAWAFASETLRQISMETHHAFGAIGYAEEHEAPRHFRRVHLDMTRHGGGAPAREELARRYLDEDNEMPEFDLGEAGNAFRREVREWLGQHWPKERRHAYEARDTTHREYDEELARQLGAKGWLGLTWPQKFGGMERSAFELLAFMQELERAEAPRAGSPIQAAAWMQYGTPEQQERYLPELLRGEASYGMWYSEPDSGSDLSSIRTKAVRDGDEWVINGQKIWTTTYWADYMWLVAKTDPDAKPAHAGISMFVLPSNTPGVTRNPMRTMYDGEFCNTFLDNVRVPASAMIGEVNGGWKVLTGNLGTERAYVGSRIAMKMARQFEQFCGVLRSESEADGPVVRQDPLVRSAIGGFAAQIEAARQLALHSIKLYARGEEPTWEAAMAKVYAGELMERFNESALDILGMQGTLSADAPEALVRGRIEQNLRHSLMWVISIGTNEIQRNLIALRGLGLPR</sequence>
<dbReference type="RefSeq" id="WP_204735924.1">
    <property type="nucleotide sequence ID" value="NZ_JAVDWE010000033.1"/>
</dbReference>
<dbReference type="InterPro" id="IPR009100">
    <property type="entry name" value="AcylCoA_DH/oxidase_NM_dom_sf"/>
</dbReference>
<name>A0ABU1VJA1_9BURK</name>
<feature type="domain" description="Acyl-CoA dehydrogenase/oxidase C-terminal" evidence="6">
    <location>
        <begin position="592"/>
        <end position="748"/>
    </location>
</feature>
<accession>A0ABU1VJA1</accession>
<dbReference type="InterPro" id="IPR013786">
    <property type="entry name" value="AcylCoA_DH/ox_N"/>
</dbReference>
<comment type="similarity">
    <text evidence="2">Belongs to the acyl-CoA dehydrogenase family.</text>
</comment>
<dbReference type="InterPro" id="IPR037069">
    <property type="entry name" value="AcylCoA_DH/ox_N_sf"/>
</dbReference>
<dbReference type="Pfam" id="PF02770">
    <property type="entry name" value="Acyl-CoA_dh_M"/>
    <property type="match status" value="1"/>
</dbReference>
<gene>
    <name evidence="9" type="ORF">J2X09_005346</name>
</gene>
<evidence type="ECO:0000256" key="1">
    <source>
        <dbReference type="ARBA" id="ARBA00001974"/>
    </source>
</evidence>
<dbReference type="InterPro" id="IPR052161">
    <property type="entry name" value="Mycobact_Acyl-CoA_DH"/>
</dbReference>
<evidence type="ECO:0000256" key="4">
    <source>
        <dbReference type="ARBA" id="ARBA00022827"/>
    </source>
</evidence>
<evidence type="ECO:0000313" key="10">
    <source>
        <dbReference type="Proteomes" id="UP001265550"/>
    </source>
</evidence>
<keyword evidence="4" id="KW-0274">FAD</keyword>
<dbReference type="Pfam" id="PF00441">
    <property type="entry name" value="Acyl-CoA_dh_1"/>
    <property type="match status" value="2"/>
</dbReference>
<keyword evidence="10" id="KW-1185">Reference proteome</keyword>
<dbReference type="PANTHER" id="PTHR43292:SF3">
    <property type="entry name" value="ACYL-COA DEHYDROGENASE FADE29"/>
    <property type="match status" value="1"/>
</dbReference>
<dbReference type="SUPFAM" id="SSF56645">
    <property type="entry name" value="Acyl-CoA dehydrogenase NM domain-like"/>
    <property type="match status" value="2"/>
</dbReference>